<accession>A0A4Y7K936</accession>
<keyword evidence="4" id="KW-1185">Reference proteome</keyword>
<organism evidence="2 4">
    <name type="scientific">Papaver somniferum</name>
    <name type="common">Opium poppy</name>
    <dbReference type="NCBI Taxonomy" id="3469"/>
    <lineage>
        <taxon>Eukaryota</taxon>
        <taxon>Viridiplantae</taxon>
        <taxon>Streptophyta</taxon>
        <taxon>Embryophyta</taxon>
        <taxon>Tracheophyta</taxon>
        <taxon>Spermatophyta</taxon>
        <taxon>Magnoliopsida</taxon>
        <taxon>Ranunculales</taxon>
        <taxon>Papaveraceae</taxon>
        <taxon>Papaveroideae</taxon>
        <taxon>Papaver</taxon>
    </lineage>
</organism>
<dbReference type="EMBL" id="CM010721">
    <property type="protein sequence ID" value="RZC68504.1"/>
    <property type="molecule type" value="Genomic_DNA"/>
</dbReference>
<sequence>MDVYYYEEEDSLSHASSVDFIYSEEEDDYYCSGDDIDEDDRDDGEVDMTNPTATEKNEEFISISDVALKYSMNLIPEDSSKPIFGWQSEDFAYTCRAEDTGKPALQDGTLKLSFPHLEQEDEAPPPRGEILDWLPFQDWVGSWKVKSYRNGFAWIHMYAYHSKDKSFGGYGVILRDLDAKPVTASAMFSAEGKSFFTQVLLGIKCWV</sequence>
<proteinExistence type="predicted"/>
<dbReference type="Gramene" id="RZC68507">
    <property type="protein sequence ID" value="RZC68507"/>
    <property type="gene ID" value="C5167_031723"/>
</dbReference>
<evidence type="ECO:0000313" key="3">
    <source>
        <dbReference type="EMBL" id="RZC68507.1"/>
    </source>
</evidence>
<gene>
    <name evidence="3" type="ORF">C5167_031723</name>
    <name evidence="1" type="ORF">C5167_031754</name>
    <name evidence="2" type="ORF">C5167_031755</name>
</gene>
<dbReference type="Gramene" id="RZC68505">
    <property type="protein sequence ID" value="RZC68505"/>
    <property type="gene ID" value="C5167_031755"/>
</dbReference>
<evidence type="ECO:0000313" key="2">
    <source>
        <dbReference type="EMBL" id="RZC68505.1"/>
    </source>
</evidence>
<dbReference type="Gramene" id="RZC68504">
    <property type="protein sequence ID" value="RZC68504"/>
    <property type="gene ID" value="C5167_031754"/>
</dbReference>
<protein>
    <submittedName>
        <fullName evidence="2">Uncharacterized protein</fullName>
    </submittedName>
</protein>
<dbReference type="EMBL" id="CM010721">
    <property type="protein sequence ID" value="RZC68505.1"/>
    <property type="molecule type" value="Genomic_DNA"/>
</dbReference>
<evidence type="ECO:0000313" key="1">
    <source>
        <dbReference type="EMBL" id="RZC68504.1"/>
    </source>
</evidence>
<dbReference type="Proteomes" id="UP000316621">
    <property type="component" value="Chromosome 7"/>
</dbReference>
<dbReference type="EMBL" id="CM010721">
    <property type="protein sequence ID" value="RZC68507.1"/>
    <property type="molecule type" value="Genomic_DNA"/>
</dbReference>
<dbReference type="AlphaFoldDB" id="A0A4Y7K936"/>
<name>A0A4Y7K936_PAPSO</name>
<reference evidence="2 4" key="1">
    <citation type="journal article" date="2018" name="Science">
        <title>The opium poppy genome and morphinan production.</title>
        <authorList>
            <person name="Guo L."/>
            <person name="Winzer T."/>
            <person name="Yang X."/>
            <person name="Li Y."/>
            <person name="Ning Z."/>
            <person name="He Z."/>
            <person name="Teodor R."/>
            <person name="Lu Y."/>
            <person name="Bowser T.A."/>
            <person name="Graham I.A."/>
            <person name="Ye K."/>
        </authorList>
    </citation>
    <scope>NUCLEOTIDE SEQUENCE [LARGE SCALE GENOMIC DNA]</scope>
    <source>
        <strain evidence="4">cv. HN1</strain>
        <tissue evidence="2">Leaves</tissue>
    </source>
</reference>
<evidence type="ECO:0000313" key="4">
    <source>
        <dbReference type="Proteomes" id="UP000316621"/>
    </source>
</evidence>